<accession>A0A0A1FEJ0</accession>
<dbReference type="HOGENOM" id="CLU_3342443_0_0_4"/>
<dbReference type="EMBL" id="CP009962">
    <property type="protein sequence ID" value="AIY42084.1"/>
    <property type="molecule type" value="Genomic_DNA"/>
</dbReference>
<organism evidence="1 2">
    <name type="scientific">Collimonas arenae</name>
    <dbReference type="NCBI Taxonomy" id="279058"/>
    <lineage>
        <taxon>Bacteria</taxon>
        <taxon>Pseudomonadati</taxon>
        <taxon>Pseudomonadota</taxon>
        <taxon>Betaproteobacteria</taxon>
        <taxon>Burkholderiales</taxon>
        <taxon>Oxalobacteraceae</taxon>
        <taxon>Collimonas</taxon>
    </lineage>
</organism>
<dbReference type="Proteomes" id="UP000030302">
    <property type="component" value="Chromosome"/>
</dbReference>
<gene>
    <name evidence="1" type="ORF">LT85_2926</name>
</gene>
<evidence type="ECO:0000313" key="1">
    <source>
        <dbReference type="EMBL" id="AIY42084.1"/>
    </source>
</evidence>
<proteinExistence type="predicted"/>
<sequence>MNWPTCTVYREVNLSQMRYRLSPMNYEKQYFEQLVSV</sequence>
<dbReference type="AlphaFoldDB" id="A0A0A1FEJ0"/>
<name>A0A0A1FEJ0_9BURK</name>
<reference evidence="2" key="1">
    <citation type="journal article" date="2014" name="Soil Biol. Biochem.">
        <title>Structure and function of bacterial communities in ageing soils: Insights from the Mendocino ecological staircase.</title>
        <authorList>
            <person name="Uroz S."/>
            <person name="Tech J.J."/>
            <person name="Sawaya N.A."/>
            <person name="Frey-Klett P."/>
            <person name="Leveau J.H.J."/>
        </authorList>
    </citation>
    <scope>NUCLEOTIDE SEQUENCE [LARGE SCALE GENOMIC DNA]</scope>
    <source>
        <strain evidence="2">Cal35</strain>
    </source>
</reference>
<keyword evidence="2" id="KW-1185">Reference proteome</keyword>
<evidence type="ECO:0000313" key="2">
    <source>
        <dbReference type="Proteomes" id="UP000030302"/>
    </source>
</evidence>
<protein>
    <submittedName>
        <fullName evidence="1">Uncharacterized protein</fullName>
    </submittedName>
</protein>
<dbReference type="KEGG" id="care:LT85_2926"/>